<dbReference type="InterPro" id="IPR049244">
    <property type="entry name" value="DUF6879"/>
</dbReference>
<keyword evidence="3" id="KW-1185">Reference proteome</keyword>
<protein>
    <submittedName>
        <fullName evidence="2">DUF6879 family protein</fullName>
    </submittedName>
</protein>
<sequence length="174" mass="20165">MEFRPADTWLHLFDECRRSAFHMEVRDSYAEPSESEPLRRFLRGESGDYDKSDWTSLIRGMTSRDVVVSRIRVITEPHSDYQRWLLSVTGESVDAGEDIRYIGRSSVDPLLVPADDWWIFDDELVAFNLSDTDGKPTGAAITTDPGIVTRCRNVKETLWPLSTKFYDYYTERVK</sequence>
<gene>
    <name evidence="2" type="ORF">ACFYXQ_20420</name>
</gene>
<reference evidence="2 3" key="1">
    <citation type="submission" date="2024-10" db="EMBL/GenBank/DDBJ databases">
        <title>The Natural Products Discovery Center: Release of the First 8490 Sequenced Strains for Exploring Actinobacteria Biosynthetic Diversity.</title>
        <authorList>
            <person name="Kalkreuter E."/>
            <person name="Kautsar S.A."/>
            <person name="Yang D."/>
            <person name="Bader C.D."/>
            <person name="Teijaro C.N."/>
            <person name="Fluegel L."/>
            <person name="Davis C.M."/>
            <person name="Simpson J.R."/>
            <person name="Lauterbach L."/>
            <person name="Steele A.D."/>
            <person name="Gui C."/>
            <person name="Meng S."/>
            <person name="Li G."/>
            <person name="Viehrig K."/>
            <person name="Ye F."/>
            <person name="Su P."/>
            <person name="Kiefer A.F."/>
            <person name="Nichols A."/>
            <person name="Cepeda A.J."/>
            <person name="Yan W."/>
            <person name="Fan B."/>
            <person name="Jiang Y."/>
            <person name="Adhikari A."/>
            <person name="Zheng C.-J."/>
            <person name="Schuster L."/>
            <person name="Cowan T.M."/>
            <person name="Smanski M.J."/>
            <person name="Chevrette M.G."/>
            <person name="De Carvalho L.P.S."/>
            <person name="Shen B."/>
        </authorList>
    </citation>
    <scope>NUCLEOTIDE SEQUENCE [LARGE SCALE GENOMIC DNA]</scope>
    <source>
        <strain evidence="2 3">NPDC002593</strain>
    </source>
</reference>
<feature type="domain" description="DUF6879" evidence="1">
    <location>
        <begin position="8"/>
        <end position="169"/>
    </location>
</feature>
<dbReference type="RefSeq" id="WP_387404602.1">
    <property type="nucleotide sequence ID" value="NZ_JBIAQY010000006.1"/>
</dbReference>
<organism evidence="2 3">
    <name type="scientific">Nocardia jiangxiensis</name>
    <dbReference type="NCBI Taxonomy" id="282685"/>
    <lineage>
        <taxon>Bacteria</taxon>
        <taxon>Bacillati</taxon>
        <taxon>Actinomycetota</taxon>
        <taxon>Actinomycetes</taxon>
        <taxon>Mycobacteriales</taxon>
        <taxon>Nocardiaceae</taxon>
        <taxon>Nocardia</taxon>
    </lineage>
</organism>
<evidence type="ECO:0000259" key="1">
    <source>
        <dbReference type="Pfam" id="PF21806"/>
    </source>
</evidence>
<proteinExistence type="predicted"/>
<comment type="caution">
    <text evidence="2">The sequence shown here is derived from an EMBL/GenBank/DDBJ whole genome shotgun (WGS) entry which is preliminary data.</text>
</comment>
<dbReference type="EMBL" id="JBIAQY010000006">
    <property type="protein sequence ID" value="MFF3570145.1"/>
    <property type="molecule type" value="Genomic_DNA"/>
</dbReference>
<accession>A0ABW6S1G8</accession>
<evidence type="ECO:0000313" key="3">
    <source>
        <dbReference type="Proteomes" id="UP001601992"/>
    </source>
</evidence>
<evidence type="ECO:0000313" key="2">
    <source>
        <dbReference type="EMBL" id="MFF3570145.1"/>
    </source>
</evidence>
<name>A0ABW6S1G8_9NOCA</name>
<dbReference type="Proteomes" id="UP001601992">
    <property type="component" value="Unassembled WGS sequence"/>
</dbReference>
<dbReference type="Pfam" id="PF21806">
    <property type="entry name" value="DUF6879"/>
    <property type="match status" value="1"/>
</dbReference>